<evidence type="ECO:0000313" key="2">
    <source>
        <dbReference type="Proteomes" id="UP000198850"/>
    </source>
</evidence>
<dbReference type="STRING" id="425514.SAMN05443550_102429"/>
<keyword evidence="2" id="KW-1185">Reference proteome</keyword>
<dbReference type="AlphaFoldDB" id="A0A1H3ZPR8"/>
<dbReference type="Proteomes" id="UP000198850">
    <property type="component" value="Unassembled WGS sequence"/>
</dbReference>
<accession>A0A1H3ZPR8</accession>
<protein>
    <recommendedName>
        <fullName evidence="3">Fumarate hydratase</fullName>
    </recommendedName>
</protein>
<evidence type="ECO:0000313" key="1">
    <source>
        <dbReference type="EMBL" id="SEA25242.1"/>
    </source>
</evidence>
<organism evidence="1 2">
    <name type="scientific">Pedobacter hartonius</name>
    <dbReference type="NCBI Taxonomy" id="425514"/>
    <lineage>
        <taxon>Bacteria</taxon>
        <taxon>Pseudomonadati</taxon>
        <taxon>Bacteroidota</taxon>
        <taxon>Sphingobacteriia</taxon>
        <taxon>Sphingobacteriales</taxon>
        <taxon>Sphingobacteriaceae</taxon>
        <taxon>Pedobacter</taxon>
    </lineage>
</organism>
<evidence type="ECO:0008006" key="3">
    <source>
        <dbReference type="Google" id="ProtNLM"/>
    </source>
</evidence>
<dbReference type="EMBL" id="FNRA01000002">
    <property type="protein sequence ID" value="SEA25242.1"/>
    <property type="molecule type" value="Genomic_DNA"/>
</dbReference>
<sequence>MSKYLYLIILLCLTAFLGCERRPNVQGNGETFLQGVWNQDSIANSAKLLNYTQHHIKFTCDSFYVDLTTHSKVNYYEDPCYNNGIWKEYAKGVYEVRKDSLFLEGTYTKSNYKQKVSGCYTIGIYRKSFLVKSSDASHLYLQGLSDQRDVNLVLKQKITCVPQEL</sequence>
<name>A0A1H3ZPR8_9SPHI</name>
<reference evidence="1 2" key="1">
    <citation type="submission" date="2016-10" db="EMBL/GenBank/DDBJ databases">
        <authorList>
            <person name="de Groot N.N."/>
        </authorList>
    </citation>
    <scope>NUCLEOTIDE SEQUENCE [LARGE SCALE GENOMIC DNA]</scope>
    <source>
        <strain evidence="1 2">DSM 19033</strain>
    </source>
</reference>
<gene>
    <name evidence="1" type="ORF">SAMN05443550_102429</name>
</gene>
<proteinExistence type="predicted"/>
<dbReference type="PROSITE" id="PS51257">
    <property type="entry name" value="PROKAR_LIPOPROTEIN"/>
    <property type="match status" value="1"/>
</dbReference>